<evidence type="ECO:0000313" key="4">
    <source>
        <dbReference type="Proteomes" id="UP001416858"/>
    </source>
</evidence>
<feature type="compositionally biased region" description="Basic and acidic residues" evidence="1">
    <location>
        <begin position="1130"/>
        <end position="1155"/>
    </location>
</feature>
<feature type="region of interest" description="Disordered" evidence="1">
    <location>
        <begin position="809"/>
        <end position="828"/>
    </location>
</feature>
<dbReference type="EMBL" id="BAABRO010000002">
    <property type="protein sequence ID" value="GAA5505745.1"/>
    <property type="molecule type" value="Genomic_DNA"/>
</dbReference>
<name>A0ABP9VN82_9BACT</name>
<dbReference type="Pfam" id="PF09371">
    <property type="entry name" value="Tex_N"/>
    <property type="match status" value="1"/>
</dbReference>
<dbReference type="InterPro" id="IPR037027">
    <property type="entry name" value="YqgF/RNaseH-like_dom_sf"/>
</dbReference>
<dbReference type="Pfam" id="PF00575">
    <property type="entry name" value="S1"/>
    <property type="match status" value="1"/>
</dbReference>
<dbReference type="InterPro" id="IPR018974">
    <property type="entry name" value="Tex-like_N"/>
</dbReference>
<organism evidence="3 4">
    <name type="scientific">Novipirellula caenicola</name>
    <dbReference type="NCBI Taxonomy" id="1536901"/>
    <lineage>
        <taxon>Bacteria</taxon>
        <taxon>Pseudomonadati</taxon>
        <taxon>Planctomycetota</taxon>
        <taxon>Planctomycetia</taxon>
        <taxon>Pirellulales</taxon>
        <taxon>Pirellulaceae</taxon>
        <taxon>Novipirellula</taxon>
    </lineage>
</organism>
<feature type="domain" description="S1 motif" evidence="2">
    <location>
        <begin position="984"/>
        <end position="1053"/>
    </location>
</feature>
<dbReference type="SUPFAM" id="SSF50249">
    <property type="entry name" value="Nucleic acid-binding proteins"/>
    <property type="match status" value="1"/>
</dbReference>
<dbReference type="PROSITE" id="PS50126">
    <property type="entry name" value="S1"/>
    <property type="match status" value="1"/>
</dbReference>
<dbReference type="Pfam" id="PF16921">
    <property type="entry name" value="Tex_YqgF"/>
    <property type="match status" value="1"/>
</dbReference>
<dbReference type="InterPro" id="IPR032639">
    <property type="entry name" value="Tex_YqgF"/>
</dbReference>
<dbReference type="InterPro" id="IPR023319">
    <property type="entry name" value="Tex-like_HTH_dom_sf"/>
</dbReference>
<dbReference type="InterPro" id="IPR012340">
    <property type="entry name" value="NA-bd_OB-fold"/>
</dbReference>
<dbReference type="InterPro" id="IPR010994">
    <property type="entry name" value="RuvA_2-like"/>
</dbReference>
<proteinExistence type="predicted"/>
<sequence>MTVDLEAIARRGRCEESSLRIALPLIEQGYSPPFLARYRRDELGGLDEASLWALAEALQADRQLAARRAELLESWRATPIADPALGRAIEKANSKRMLERLGRRIKLESSEAVDSATRLAVRVLNPQKGDGDDLHAIAEQMETIDDANEASAKLEKSLAGRLAGDPRMINAAVQWLGKNAKIHVIEIHDPHSSADHDDDDAAGNAAKPGSTKSKKAKSTKSVDAKSATKDEAALTKVAEEKASEEKAAEEKVAAETTADGETAKAEPPAATSETAADPAAATTSDKPAATENAATEPVATESPAAEASSGEATAASTDTAPAETAAPESAGSAAGEATAAADASATTEAPATEPAVTEPAKSGEEAAASGDKPAEAKGSEPKAEKKSEPAPAKKQKKVSPRQRRRRWLMSVLKPLEGKRIPTNKLSSFQTVMLARALRSQVANCSFEYDANRLVAELQSTAERINPRLADMLRSILIENEADIRGAAEAAWWDELQERASTRLLGIAADHLRMQVNRSGVEAKVVMSIDAVGPRTAATAIVASDGRLLHCEDLPCQLSAGMRSQAVLRMGELIHAHHVDLIVISNGPARRGCLVAVSELVKQSPENSIRWTLADRSGADTYAGSQVADQEMRTTPRRFRSAAWVAFSVLQPAGAIAKVDPLKLRLGSFQRELSDQALMEVLDDVMVSGASRGGVDANAAPTSWLCRLPGVTPQVADALDAARRQELFKSREQIEELDAWGDQASTRQALPFLRVFGSDETLDGTLIHPEDYPLAKKLATALEIELPPATPPGYETPNFDEDALPKLSDAVEPVEASEESPSEDTTEEKPFGLTAELDAADAGSDAAATESPAASDAENKAEAESAGEASAASETADAESSAAEASEPEAALTDGGQSEGEQAETPAATDAAKPAEEAAVSMRVVRPRPEKAKIDKCIKEWQIGARRARQLVSWLCDPFGDSDVADGASNAVLTSMPNLKTLKPGDQVIGVVVGVMPFGVFVELAPDCSGLIHVSRVSEQFVEDLHEAIQVGDVITTWVTGIDTKRRRVALSAISPEREIELEELRRQRSDRPHRGQPSQNRGGANRGGGGGGARRSDSGPGGGPAAKGGRPDNRGGRGKAGAGSGGGQRGGRDGGRGRDHRGRDNRGGGRGKQAETYRVVSSKPVEPISDAMLKGDEPLRSFGDLLQFVSKDKGEPAKEVKPKKEKAEAKPEASAAAEPKEVTASAGGEKSSEPAAETAKSETAKPEAAKSETVKAESAEVSSTAAGDDPTSTSTDTSV</sequence>
<gene>
    <name evidence="3" type="primary">pnp_1</name>
    <name evidence="3" type="ORF">Rcae01_01192</name>
</gene>
<dbReference type="Gene3D" id="2.40.50.140">
    <property type="entry name" value="Nucleic acid-binding proteins"/>
    <property type="match status" value="1"/>
</dbReference>
<keyword evidence="4" id="KW-1185">Reference proteome</keyword>
<evidence type="ECO:0000256" key="1">
    <source>
        <dbReference type="SAM" id="MobiDB-lite"/>
    </source>
</evidence>
<comment type="caution">
    <text evidence="3">The sequence shown here is derived from an EMBL/GenBank/DDBJ whole genome shotgun (WGS) entry which is preliminary data.</text>
</comment>
<feature type="compositionally biased region" description="Basic residues" evidence="1">
    <location>
        <begin position="393"/>
        <end position="406"/>
    </location>
</feature>
<feature type="compositionally biased region" description="Low complexity" evidence="1">
    <location>
        <begin position="1262"/>
        <end position="1279"/>
    </location>
</feature>
<dbReference type="Gene3D" id="1.10.150.310">
    <property type="entry name" value="Tex RuvX-like domain-like"/>
    <property type="match status" value="1"/>
</dbReference>
<feature type="compositionally biased region" description="Basic and acidic residues" evidence="1">
    <location>
        <begin position="1239"/>
        <end position="1258"/>
    </location>
</feature>
<dbReference type="Gene3D" id="1.10.10.650">
    <property type="entry name" value="RuvA domain 2-like"/>
    <property type="match status" value="1"/>
</dbReference>
<feature type="compositionally biased region" description="Acidic residues" evidence="1">
    <location>
        <begin position="814"/>
        <end position="825"/>
    </location>
</feature>
<dbReference type="PANTHER" id="PTHR10724:SF10">
    <property type="entry name" value="S1 RNA-BINDING DOMAIN-CONTAINING PROTEIN 1"/>
    <property type="match status" value="1"/>
</dbReference>
<feature type="region of interest" description="Disordered" evidence="1">
    <location>
        <begin position="1062"/>
        <end position="1279"/>
    </location>
</feature>
<feature type="compositionally biased region" description="Basic and acidic residues" evidence="1">
    <location>
        <begin position="1190"/>
        <end position="1211"/>
    </location>
</feature>
<dbReference type="InterPro" id="IPR012337">
    <property type="entry name" value="RNaseH-like_sf"/>
</dbReference>
<dbReference type="InterPro" id="IPR050437">
    <property type="entry name" value="Ribos_protein_bS1-like"/>
</dbReference>
<feature type="region of interest" description="Disordered" evidence="1">
    <location>
        <begin position="190"/>
        <end position="406"/>
    </location>
</feature>
<dbReference type="Proteomes" id="UP001416858">
    <property type="component" value="Unassembled WGS sequence"/>
</dbReference>
<dbReference type="SUPFAM" id="SSF158832">
    <property type="entry name" value="Tex N-terminal region-like"/>
    <property type="match status" value="1"/>
</dbReference>
<feature type="compositionally biased region" description="Basic and acidic residues" evidence="1">
    <location>
        <begin position="220"/>
        <end position="253"/>
    </location>
</feature>
<accession>A0ABP9VN82</accession>
<feature type="compositionally biased region" description="Basic and acidic residues" evidence="1">
    <location>
        <begin position="372"/>
        <end position="388"/>
    </location>
</feature>
<dbReference type="SUPFAM" id="SSF53098">
    <property type="entry name" value="Ribonuclease H-like"/>
    <property type="match status" value="1"/>
</dbReference>
<dbReference type="RefSeq" id="WP_345682745.1">
    <property type="nucleotide sequence ID" value="NZ_BAABRO010000002.1"/>
</dbReference>
<reference evidence="3 4" key="1">
    <citation type="submission" date="2024-02" db="EMBL/GenBank/DDBJ databases">
        <title>Rhodopirellula caenicola NBRC 110016.</title>
        <authorList>
            <person name="Ichikawa N."/>
            <person name="Katano-Makiyama Y."/>
            <person name="Hidaka K."/>
        </authorList>
    </citation>
    <scope>NUCLEOTIDE SEQUENCE [LARGE SCALE GENOMIC DNA]</scope>
    <source>
        <strain evidence="3 4">NBRC 110016</strain>
    </source>
</reference>
<feature type="compositionally biased region" description="Low complexity" evidence="1">
    <location>
        <begin position="265"/>
        <end position="360"/>
    </location>
</feature>
<dbReference type="SMART" id="SM00316">
    <property type="entry name" value="S1"/>
    <property type="match status" value="1"/>
</dbReference>
<feature type="compositionally biased region" description="Gly residues" evidence="1">
    <location>
        <begin position="1084"/>
        <end position="1106"/>
    </location>
</feature>
<dbReference type="Gene3D" id="3.30.420.140">
    <property type="entry name" value="YqgF/RNase H-like domain"/>
    <property type="match status" value="1"/>
</dbReference>
<dbReference type="PANTHER" id="PTHR10724">
    <property type="entry name" value="30S RIBOSOMAL PROTEIN S1"/>
    <property type="match status" value="1"/>
</dbReference>
<feature type="compositionally biased region" description="Basic and acidic residues" evidence="1">
    <location>
        <begin position="1062"/>
        <end position="1073"/>
    </location>
</feature>
<evidence type="ECO:0000313" key="3">
    <source>
        <dbReference type="EMBL" id="GAA5505745.1"/>
    </source>
</evidence>
<feature type="compositionally biased region" description="Low complexity" evidence="1">
    <location>
        <begin position="863"/>
        <end position="890"/>
    </location>
</feature>
<protein>
    <submittedName>
        <fullName evidence="3">Polyribonucleotide nucleotidyltransferase</fullName>
    </submittedName>
</protein>
<evidence type="ECO:0000259" key="2">
    <source>
        <dbReference type="PROSITE" id="PS50126"/>
    </source>
</evidence>
<feature type="compositionally biased region" description="Low complexity" evidence="1">
    <location>
        <begin position="902"/>
        <end position="911"/>
    </location>
</feature>
<feature type="compositionally biased region" description="Gly residues" evidence="1">
    <location>
        <begin position="1118"/>
        <end position="1129"/>
    </location>
</feature>
<dbReference type="SUPFAM" id="SSF47781">
    <property type="entry name" value="RuvA domain 2-like"/>
    <property type="match status" value="1"/>
</dbReference>
<feature type="region of interest" description="Disordered" evidence="1">
    <location>
        <begin position="840"/>
        <end position="923"/>
    </location>
</feature>
<dbReference type="InterPro" id="IPR003029">
    <property type="entry name" value="S1_domain"/>
</dbReference>
<feature type="compositionally biased region" description="Low complexity" evidence="1">
    <location>
        <begin position="840"/>
        <end position="855"/>
    </location>
</feature>